<evidence type="ECO:0000313" key="2">
    <source>
        <dbReference type="Proteomes" id="UP000004344"/>
    </source>
</evidence>
<accession>G6FQ56</accession>
<dbReference type="AlphaFoldDB" id="G6FQ56"/>
<keyword evidence="2" id="KW-1185">Reference proteome</keyword>
<evidence type="ECO:0000313" key="1">
    <source>
        <dbReference type="EMBL" id="EHC17941.1"/>
    </source>
</evidence>
<proteinExistence type="predicted"/>
<name>G6FQ56_9CYAN</name>
<dbReference type="PATRIC" id="fig|741277.3.peg.1177"/>
<dbReference type="Gene3D" id="3.90.180.10">
    <property type="entry name" value="Medium-chain alcohol dehydrogenases, catalytic domain"/>
    <property type="match status" value="1"/>
</dbReference>
<gene>
    <name evidence="1" type="ORF">FJSC11DRAFT_1003</name>
</gene>
<dbReference type="Gene3D" id="3.40.50.720">
    <property type="entry name" value="NAD(P)-binding Rossmann-like Domain"/>
    <property type="match status" value="1"/>
</dbReference>
<sequence length="95" mass="10149">MQNPVSGRSSGIYVTTLPTPENILPGIVTTIVPGKKAKLVLASANARDLVYLKELIEAGKLRTVIDRTYSLQDLAAAHTYSESERAVGKIAIAVI</sequence>
<comment type="caution">
    <text evidence="1">The sequence shown here is derived from an EMBL/GenBank/DDBJ whole genome shotgun (WGS) entry which is preliminary data.</text>
</comment>
<organism evidence="1 2">
    <name type="scientific">Fischerella thermalis JSC-11</name>
    <dbReference type="NCBI Taxonomy" id="741277"/>
    <lineage>
        <taxon>Bacteria</taxon>
        <taxon>Bacillati</taxon>
        <taxon>Cyanobacteriota</taxon>
        <taxon>Cyanophyceae</taxon>
        <taxon>Nostocales</taxon>
        <taxon>Hapalosiphonaceae</taxon>
        <taxon>Fischerella</taxon>
    </lineage>
</organism>
<dbReference type="EMBL" id="AGIZ01000003">
    <property type="protein sequence ID" value="EHC17941.1"/>
    <property type="molecule type" value="Genomic_DNA"/>
</dbReference>
<dbReference type="Proteomes" id="UP000004344">
    <property type="component" value="Unassembled WGS sequence"/>
</dbReference>
<reference evidence="1 2" key="1">
    <citation type="submission" date="2011-09" db="EMBL/GenBank/DDBJ databases">
        <title>The draft genome of Fischerella sp. JSC-11.</title>
        <authorList>
            <consortium name="US DOE Joint Genome Institute (JGI-PGF)"/>
            <person name="Lucas S."/>
            <person name="Han J."/>
            <person name="Lapidus A."/>
            <person name="Cheng J.-F."/>
            <person name="Goodwin L."/>
            <person name="Pitluck S."/>
            <person name="Peters L."/>
            <person name="Land M.L."/>
            <person name="Hauser L."/>
            <person name="Sarkisova S."/>
            <person name="Bryant D.A."/>
            <person name="Brown I."/>
            <person name="Woyke T.J."/>
        </authorList>
    </citation>
    <scope>NUCLEOTIDE SEQUENCE [LARGE SCALE GENOMIC DNA]</scope>
    <source>
        <strain evidence="1 2">JSC-11</strain>
    </source>
</reference>
<protein>
    <submittedName>
        <fullName evidence="1">Alcohol dehydrogenase zinc-binding domain-containing protein</fullName>
    </submittedName>
</protein>
<dbReference type="Pfam" id="PF13602">
    <property type="entry name" value="ADH_zinc_N_2"/>
    <property type="match status" value="1"/>
</dbReference>